<sequence>MLGAPGSIMPVCHILGNMRSKMNFVFLCSFGLLAIVHGQEPSADELKKYPLCFEYGLCKDPSTKKEFISCLSALSPKKFLSFLQYFEKNFYPLSSDTLSGAISEYCTFNEAAEQNVTNKFVDADFFFQK</sequence>
<accession>A0A4Y2SPC6</accession>
<keyword evidence="1" id="KW-0732">Signal</keyword>
<feature type="signal peptide" evidence="1">
    <location>
        <begin position="1"/>
        <end position="38"/>
    </location>
</feature>
<feature type="non-terminal residue" evidence="2">
    <location>
        <position position="129"/>
    </location>
</feature>
<protein>
    <submittedName>
        <fullName evidence="2">Uncharacterized protein</fullName>
    </submittedName>
</protein>
<dbReference type="EMBL" id="BGPR01022734">
    <property type="protein sequence ID" value="GBN89336.1"/>
    <property type="molecule type" value="Genomic_DNA"/>
</dbReference>
<feature type="chain" id="PRO_5021207826" evidence="1">
    <location>
        <begin position="39"/>
        <end position="129"/>
    </location>
</feature>
<evidence type="ECO:0000256" key="1">
    <source>
        <dbReference type="SAM" id="SignalP"/>
    </source>
</evidence>
<evidence type="ECO:0000313" key="2">
    <source>
        <dbReference type="EMBL" id="GBN89336.1"/>
    </source>
</evidence>
<reference evidence="2 3" key="1">
    <citation type="journal article" date="2019" name="Sci. Rep.">
        <title>Orb-weaving spider Araneus ventricosus genome elucidates the spidroin gene catalogue.</title>
        <authorList>
            <person name="Kono N."/>
            <person name="Nakamura H."/>
            <person name="Ohtoshi R."/>
            <person name="Moran D.A.P."/>
            <person name="Shinohara A."/>
            <person name="Yoshida Y."/>
            <person name="Fujiwara M."/>
            <person name="Mori M."/>
            <person name="Tomita M."/>
            <person name="Arakawa K."/>
        </authorList>
    </citation>
    <scope>NUCLEOTIDE SEQUENCE [LARGE SCALE GENOMIC DNA]</scope>
</reference>
<name>A0A4Y2SPC6_ARAVE</name>
<proteinExistence type="predicted"/>
<organism evidence="2 3">
    <name type="scientific">Araneus ventricosus</name>
    <name type="common">Orbweaver spider</name>
    <name type="synonym">Epeira ventricosa</name>
    <dbReference type="NCBI Taxonomy" id="182803"/>
    <lineage>
        <taxon>Eukaryota</taxon>
        <taxon>Metazoa</taxon>
        <taxon>Ecdysozoa</taxon>
        <taxon>Arthropoda</taxon>
        <taxon>Chelicerata</taxon>
        <taxon>Arachnida</taxon>
        <taxon>Araneae</taxon>
        <taxon>Araneomorphae</taxon>
        <taxon>Entelegynae</taxon>
        <taxon>Araneoidea</taxon>
        <taxon>Araneidae</taxon>
        <taxon>Araneus</taxon>
    </lineage>
</organism>
<dbReference type="Proteomes" id="UP000499080">
    <property type="component" value="Unassembled WGS sequence"/>
</dbReference>
<dbReference type="AlphaFoldDB" id="A0A4Y2SPC6"/>
<gene>
    <name evidence="2" type="ORF">AVEN_20762_1</name>
</gene>
<comment type="caution">
    <text evidence="2">The sequence shown here is derived from an EMBL/GenBank/DDBJ whole genome shotgun (WGS) entry which is preliminary data.</text>
</comment>
<evidence type="ECO:0000313" key="3">
    <source>
        <dbReference type="Proteomes" id="UP000499080"/>
    </source>
</evidence>
<keyword evidence="3" id="KW-1185">Reference proteome</keyword>